<evidence type="ECO:0000256" key="3">
    <source>
        <dbReference type="ARBA" id="ARBA00022533"/>
    </source>
</evidence>
<comment type="subunit">
    <text evidence="12">Homodimer; enzymatically active. Interacts with PPP1R3B; recruits the phosphatase PP1 which dephosphorylates and inactivates PYGL/glycogen phosphorylase.</text>
</comment>
<dbReference type="PANTHER" id="PTHR11468:SF3">
    <property type="entry name" value="GLYCOGEN PHOSPHORYLASE, LIVER FORM"/>
    <property type="match status" value="1"/>
</dbReference>
<dbReference type="FunFam" id="3.40.50.2000:FF:000197">
    <property type="entry name" value="Alpha-1,4 glucan phosphorylase"/>
    <property type="match status" value="1"/>
</dbReference>
<comment type="function">
    <text evidence="11 14">Allosteric enzyme that catalyzes the rate-limiting step in glycogen catabolism, the phosphorolytic cleavage of glycogen to produce glucose-1-phosphate, and plays a central role in maintaining cellular and organismal glucose homeostasis.</text>
</comment>
<comment type="cofactor">
    <cofactor evidence="1 14">
        <name>pyridoxal 5'-phosphate</name>
        <dbReference type="ChEBI" id="CHEBI:597326"/>
    </cofactor>
</comment>
<evidence type="ECO:0000313" key="16">
    <source>
        <dbReference type="Ensembl" id="ENSCSRP00000016244.1"/>
    </source>
</evidence>
<keyword evidence="3" id="KW-0021">Allosteric enzyme</keyword>
<dbReference type="Proteomes" id="UP000694403">
    <property type="component" value="Unplaced"/>
</dbReference>
<keyword evidence="6 14" id="KW-0328">Glycosyltransferase</keyword>
<evidence type="ECO:0000256" key="6">
    <source>
        <dbReference type="ARBA" id="ARBA00022676"/>
    </source>
</evidence>
<evidence type="ECO:0000256" key="8">
    <source>
        <dbReference type="ARBA" id="ARBA00022898"/>
    </source>
</evidence>
<dbReference type="Pfam" id="PF00343">
    <property type="entry name" value="Phosphorylase"/>
    <property type="match status" value="1"/>
</dbReference>
<evidence type="ECO:0000313" key="17">
    <source>
        <dbReference type="Proteomes" id="UP000694403"/>
    </source>
</evidence>
<dbReference type="InterPro" id="IPR035090">
    <property type="entry name" value="Pyridoxal_P_attach_site"/>
</dbReference>
<dbReference type="NCBIfam" id="TIGR02093">
    <property type="entry name" value="P_ylase"/>
    <property type="match status" value="1"/>
</dbReference>
<dbReference type="InterPro" id="IPR000811">
    <property type="entry name" value="Glyco_trans_35"/>
</dbReference>
<accession>A0A8C3SMX9</accession>
<feature type="region of interest" description="Disordered" evidence="15">
    <location>
        <begin position="682"/>
        <end position="702"/>
    </location>
</feature>
<dbReference type="Ensembl" id="ENSCSRT00000016953.1">
    <property type="protein sequence ID" value="ENSCSRP00000016244.1"/>
    <property type="gene ID" value="ENSCSRG00000012192.1"/>
</dbReference>
<dbReference type="FunFam" id="3.40.50.2000:FF:000153">
    <property type="entry name" value="Alpha-1,4 glucan phosphorylase"/>
    <property type="match status" value="1"/>
</dbReference>
<dbReference type="FunFam" id="3.40.50.2000:FF:000005">
    <property type="entry name" value="Alpha-1,4 glucan phosphorylase"/>
    <property type="match status" value="1"/>
</dbReference>
<evidence type="ECO:0000256" key="15">
    <source>
        <dbReference type="SAM" id="MobiDB-lite"/>
    </source>
</evidence>
<keyword evidence="17" id="KW-1185">Reference proteome</keyword>
<keyword evidence="7 14" id="KW-0808">Transferase</keyword>
<dbReference type="Gene3D" id="3.40.50.2000">
    <property type="entry name" value="Glycogen Phosphorylase B"/>
    <property type="match status" value="2"/>
</dbReference>
<evidence type="ECO:0000256" key="14">
    <source>
        <dbReference type="RuleBase" id="RU000587"/>
    </source>
</evidence>
<dbReference type="AlphaFoldDB" id="A0A8C3SMX9"/>
<evidence type="ECO:0000256" key="4">
    <source>
        <dbReference type="ARBA" id="ARBA00022553"/>
    </source>
</evidence>
<dbReference type="PANTHER" id="PTHR11468">
    <property type="entry name" value="GLYCOGEN PHOSPHORYLASE"/>
    <property type="match status" value="1"/>
</dbReference>
<comment type="similarity">
    <text evidence="2 14">Belongs to the glycogen phosphorylase family.</text>
</comment>
<proteinExistence type="inferred from homology"/>
<name>A0A8C3SMX9_CHESE</name>
<dbReference type="GO" id="GO:0030170">
    <property type="term" value="F:pyridoxal phosphate binding"/>
    <property type="evidence" value="ECO:0007669"/>
    <property type="project" value="InterPro"/>
</dbReference>
<dbReference type="PROSITE" id="PS00102">
    <property type="entry name" value="PHOSPHORYLASE"/>
    <property type="match status" value="1"/>
</dbReference>
<evidence type="ECO:0000256" key="9">
    <source>
        <dbReference type="ARBA" id="ARBA00023277"/>
    </source>
</evidence>
<evidence type="ECO:0000256" key="1">
    <source>
        <dbReference type="ARBA" id="ARBA00001933"/>
    </source>
</evidence>
<reference evidence="16" key="2">
    <citation type="submission" date="2025-09" db="UniProtKB">
        <authorList>
            <consortium name="Ensembl"/>
        </authorList>
    </citation>
    <scope>IDENTIFICATION</scope>
</reference>
<comment type="catalytic activity">
    <reaction evidence="10">
        <text>[(1-&gt;4)-alpha-D-glucosyl](n) + phosphate = [(1-&gt;4)-alpha-D-glucosyl](n-1) + alpha-D-glucose 1-phosphate</text>
        <dbReference type="Rhea" id="RHEA:41732"/>
        <dbReference type="Rhea" id="RHEA-COMP:9584"/>
        <dbReference type="Rhea" id="RHEA-COMP:9586"/>
        <dbReference type="ChEBI" id="CHEBI:15444"/>
        <dbReference type="ChEBI" id="CHEBI:43474"/>
        <dbReference type="ChEBI" id="CHEBI:58601"/>
        <dbReference type="EC" id="2.4.1.1"/>
    </reaction>
    <physiologicalReaction direction="left-to-right" evidence="10">
        <dbReference type="Rhea" id="RHEA:41733"/>
    </physiologicalReaction>
</comment>
<keyword evidence="5" id="KW-0321">Glycogen metabolism</keyword>
<dbReference type="SUPFAM" id="SSF53756">
    <property type="entry name" value="UDP-Glycosyltransferase/glycogen phosphorylase"/>
    <property type="match status" value="1"/>
</dbReference>
<organism evidence="16 17">
    <name type="scientific">Chelydra serpentina</name>
    <name type="common">Snapping turtle</name>
    <name type="synonym">Testudo serpentina</name>
    <dbReference type="NCBI Taxonomy" id="8475"/>
    <lineage>
        <taxon>Eukaryota</taxon>
        <taxon>Metazoa</taxon>
        <taxon>Chordata</taxon>
        <taxon>Craniata</taxon>
        <taxon>Vertebrata</taxon>
        <taxon>Euteleostomi</taxon>
        <taxon>Archelosauria</taxon>
        <taxon>Testudinata</taxon>
        <taxon>Testudines</taxon>
        <taxon>Cryptodira</taxon>
        <taxon>Durocryptodira</taxon>
        <taxon>Americhelydia</taxon>
        <taxon>Chelydroidea</taxon>
        <taxon>Chelydridae</taxon>
        <taxon>Chelydra</taxon>
    </lineage>
</organism>
<reference evidence="16" key="1">
    <citation type="submission" date="2025-08" db="UniProtKB">
        <authorList>
            <consortium name="Ensembl"/>
        </authorList>
    </citation>
    <scope>IDENTIFICATION</scope>
</reference>
<feature type="compositionally biased region" description="Basic and acidic residues" evidence="15">
    <location>
        <begin position="693"/>
        <end position="702"/>
    </location>
</feature>
<evidence type="ECO:0000256" key="12">
    <source>
        <dbReference type="ARBA" id="ARBA00046783"/>
    </source>
</evidence>
<dbReference type="CDD" id="cd04300">
    <property type="entry name" value="GT35_Glycogen_Phosphorylase"/>
    <property type="match status" value="1"/>
</dbReference>
<evidence type="ECO:0000256" key="2">
    <source>
        <dbReference type="ARBA" id="ARBA00006047"/>
    </source>
</evidence>
<evidence type="ECO:0000256" key="10">
    <source>
        <dbReference type="ARBA" id="ARBA00036074"/>
    </source>
</evidence>
<dbReference type="GO" id="GO:0008184">
    <property type="term" value="F:glycogen phosphorylase activity"/>
    <property type="evidence" value="ECO:0007669"/>
    <property type="project" value="InterPro"/>
</dbReference>
<evidence type="ECO:0000256" key="7">
    <source>
        <dbReference type="ARBA" id="ARBA00022679"/>
    </source>
</evidence>
<evidence type="ECO:0000256" key="5">
    <source>
        <dbReference type="ARBA" id="ARBA00022600"/>
    </source>
</evidence>
<dbReference type="PIRSF" id="PIRSF000460">
    <property type="entry name" value="Pprylas_GlgP"/>
    <property type="match status" value="1"/>
</dbReference>
<keyword evidence="9 14" id="KW-0119">Carbohydrate metabolism</keyword>
<protein>
    <recommendedName>
        <fullName evidence="14">Alpha-1,4 glucan phosphorylase</fullName>
        <ecNumber evidence="14">2.4.1.1</ecNumber>
    </recommendedName>
</protein>
<dbReference type="GO" id="GO:0005980">
    <property type="term" value="P:glycogen catabolic process"/>
    <property type="evidence" value="ECO:0007669"/>
    <property type="project" value="TreeGrafter"/>
</dbReference>
<dbReference type="GO" id="GO:0005737">
    <property type="term" value="C:cytoplasm"/>
    <property type="evidence" value="ECO:0007669"/>
    <property type="project" value="TreeGrafter"/>
</dbReference>
<dbReference type="EC" id="2.4.1.1" evidence="14"/>
<keyword evidence="4" id="KW-0597">Phosphoprotein</keyword>
<evidence type="ECO:0000256" key="13">
    <source>
        <dbReference type="PIRSR" id="PIRSR000460-1"/>
    </source>
</evidence>
<keyword evidence="8 13" id="KW-0663">Pyridoxal phosphate</keyword>
<dbReference type="InterPro" id="IPR011833">
    <property type="entry name" value="Glycg_phsphrylas"/>
</dbReference>
<sequence length="702" mass="80738">MATLGLAAYGYGIRYEYGIFNQKIRDGWQVEEADDWLRHGNPWEKARPEYMLPVHFYGRVEHAKSGQKWVDTQVVLALPYDTPVPGYMNNTVNTMRLWSARAPNDFNLRDFNVGDYIQAVLDRNLAENISRVLYPNDNFFEGKELRLKQEYFVVAATLQDIIRRFKASKFGSTESVRTIFDSFPDQVAIQLNDTHPALAIPELMRVFVDIEKLPWTKAWDITKRTFAYTNHTVLPEALERWPVDLVEKLLPRHLQIIYEINQRHLDVITALFPNDLDRLRRMSLIEEGGVKRINMAHLCIVGSHAVNGVAKIHSDIVKTQVFKDFADLEPEKFQNKTNGITPRRWLLLCNPGLAELIAEKIGEDYVKDLSQLIKLHKFVNDDIFIREVSKVKQENKVKFAQLLEKEYRVKINPSSMFDVHVKRIHEYKRQLMNCLHIITMYNRIKRDPMKPFVPRTVIIGGKAAPGYHMAKMIIKLITAVGHVVNNDPVVGNKLKVIFLENYRVSLAEKVIPATDLSEQISTAGTEASGTGNMKFMLNGALTIGTMDGANVEMAEEAGEENLFIFGMRIQEVAELDKKGYNAQEYYDKLPELKQAIDQIKSGFFSPMQPDLFNEVTNMLFHHDRFKVFADYEAYVKCQDKVSQLYMNAKEWTKLVIRNIAASGKFSSDRTIKEYAREIWNVEPSDTKIPPPNEPRDVDPGNS</sequence>
<feature type="modified residue" description="N6-(pyridoxal phosphate)lysine" evidence="13">
    <location>
        <position position="534"/>
    </location>
</feature>
<evidence type="ECO:0000256" key="11">
    <source>
        <dbReference type="ARBA" id="ARBA00037413"/>
    </source>
</evidence>